<keyword evidence="1" id="KW-1133">Transmembrane helix</keyword>
<organism evidence="2 3">
    <name type="scientific">Malus baccata</name>
    <name type="common">Siberian crab apple</name>
    <name type="synonym">Pyrus baccata</name>
    <dbReference type="NCBI Taxonomy" id="106549"/>
    <lineage>
        <taxon>Eukaryota</taxon>
        <taxon>Viridiplantae</taxon>
        <taxon>Streptophyta</taxon>
        <taxon>Embryophyta</taxon>
        <taxon>Tracheophyta</taxon>
        <taxon>Spermatophyta</taxon>
        <taxon>Magnoliopsida</taxon>
        <taxon>eudicotyledons</taxon>
        <taxon>Gunneridae</taxon>
        <taxon>Pentapetalae</taxon>
        <taxon>rosids</taxon>
        <taxon>fabids</taxon>
        <taxon>Rosales</taxon>
        <taxon>Rosaceae</taxon>
        <taxon>Amygdaloideae</taxon>
        <taxon>Maleae</taxon>
        <taxon>Malus</taxon>
    </lineage>
</organism>
<keyword evidence="3" id="KW-1185">Reference proteome</keyword>
<keyword evidence="1" id="KW-0812">Transmembrane</keyword>
<dbReference type="EMBL" id="VIEB01000399">
    <property type="protein sequence ID" value="TQD92153.1"/>
    <property type="molecule type" value="Genomic_DNA"/>
</dbReference>
<evidence type="ECO:0000313" key="3">
    <source>
        <dbReference type="Proteomes" id="UP000315295"/>
    </source>
</evidence>
<proteinExistence type="predicted"/>
<protein>
    <submittedName>
        <fullName evidence="2">Uncharacterized protein</fullName>
    </submittedName>
</protein>
<feature type="transmembrane region" description="Helical" evidence="1">
    <location>
        <begin position="26"/>
        <end position="50"/>
    </location>
</feature>
<name>A0A540M0A1_MALBA</name>
<accession>A0A540M0A1</accession>
<evidence type="ECO:0000313" key="2">
    <source>
        <dbReference type="EMBL" id="TQD92153.1"/>
    </source>
</evidence>
<sequence length="70" mass="7850">MLRYIKKVCKVQEFTPARVLTPPYSLGLLSLAVSQMGFSLASLIFSTWWLQSEKVSLLDDGAFLPSFLPL</sequence>
<comment type="caution">
    <text evidence="2">The sequence shown here is derived from an EMBL/GenBank/DDBJ whole genome shotgun (WGS) entry which is preliminary data.</text>
</comment>
<reference evidence="2 3" key="1">
    <citation type="journal article" date="2019" name="G3 (Bethesda)">
        <title>Sequencing of a Wild Apple (Malus baccata) Genome Unravels the Differences Between Cultivated and Wild Apple Species Regarding Disease Resistance and Cold Tolerance.</title>
        <authorList>
            <person name="Chen X."/>
        </authorList>
    </citation>
    <scope>NUCLEOTIDE SEQUENCE [LARGE SCALE GENOMIC DNA]</scope>
    <source>
        <strain evidence="3">cv. Shandingzi</strain>
        <tissue evidence="2">Leaves</tissue>
    </source>
</reference>
<dbReference type="AlphaFoldDB" id="A0A540M0A1"/>
<gene>
    <name evidence="2" type="ORF">C1H46_022239</name>
</gene>
<dbReference type="Proteomes" id="UP000315295">
    <property type="component" value="Unassembled WGS sequence"/>
</dbReference>
<keyword evidence="1" id="KW-0472">Membrane</keyword>
<evidence type="ECO:0000256" key="1">
    <source>
        <dbReference type="SAM" id="Phobius"/>
    </source>
</evidence>